<dbReference type="GeneID" id="93666200"/>
<reference evidence="5 6" key="1">
    <citation type="submission" date="2015-04" db="EMBL/GenBank/DDBJ databases">
        <title>Draft genome sequence of Rathayibacter toxicus strain FH-142 (AKA 70134 or CS 32), a Western Australian isolate.</title>
        <authorList>
            <consortium name="Consortium for Microbial Forensics and Genomics (microFORGE)"/>
            <person name="Knight B.M."/>
            <person name="Roberts D.P."/>
            <person name="Lin D."/>
            <person name="Hari K."/>
            <person name="Fletcher J."/>
            <person name="Melcher U."/>
            <person name="Blagden T."/>
            <person name="Luster D.G."/>
            <person name="Sechler A.J."/>
            <person name="Schneider W.L."/>
            <person name="Winegar R.A."/>
        </authorList>
    </citation>
    <scope>NUCLEOTIDE SEQUENCE [LARGE SCALE GENOMIC DNA]</scope>
    <source>
        <strain evidence="5 6">FH142</strain>
    </source>
</reference>
<keyword evidence="6" id="KW-1185">Reference proteome</keyword>
<dbReference type="RefSeq" id="WP_042733682.1">
    <property type="nucleotide sequence ID" value="NZ_CP010848.1"/>
</dbReference>
<dbReference type="GO" id="GO:0008168">
    <property type="term" value="F:methyltransferase activity"/>
    <property type="evidence" value="ECO:0007669"/>
    <property type="project" value="UniProtKB-KW"/>
</dbReference>
<dbReference type="Proteomes" id="UP000052979">
    <property type="component" value="Unassembled WGS sequence"/>
</dbReference>
<dbReference type="CDD" id="cd02440">
    <property type="entry name" value="AdoMet_MTases"/>
    <property type="match status" value="1"/>
</dbReference>
<gene>
    <name evidence="5" type="ORF">VT73_09835</name>
</gene>
<evidence type="ECO:0000313" key="5">
    <source>
        <dbReference type="EMBL" id="KKM44458.1"/>
    </source>
</evidence>
<dbReference type="PANTHER" id="PTHR43464">
    <property type="entry name" value="METHYLTRANSFERASE"/>
    <property type="match status" value="1"/>
</dbReference>
<dbReference type="NCBIfam" id="NF004851">
    <property type="entry name" value="PRK06202.1"/>
    <property type="match status" value="1"/>
</dbReference>
<comment type="caution">
    <text evidence="5">The sequence shown here is derived from an EMBL/GenBank/DDBJ whole genome shotgun (WGS) entry which is preliminary data.</text>
</comment>
<keyword evidence="2" id="KW-0808">Transferase</keyword>
<feature type="domain" description="Methyltransferase" evidence="4">
    <location>
        <begin position="69"/>
        <end position="156"/>
    </location>
</feature>
<dbReference type="SUPFAM" id="SSF53335">
    <property type="entry name" value="S-adenosyl-L-methionine-dependent methyltransferases"/>
    <property type="match status" value="1"/>
</dbReference>
<dbReference type="InterPro" id="IPR041698">
    <property type="entry name" value="Methyltransf_25"/>
</dbReference>
<dbReference type="Pfam" id="PF13649">
    <property type="entry name" value="Methyltransf_25"/>
    <property type="match status" value="1"/>
</dbReference>
<name>A0A0C5BCT9_9MICO</name>
<keyword evidence="3" id="KW-0949">S-adenosyl-L-methionine</keyword>
<dbReference type="Gene3D" id="3.40.50.150">
    <property type="entry name" value="Vaccinia Virus protein VP39"/>
    <property type="match status" value="1"/>
</dbReference>
<protein>
    <recommendedName>
        <fullName evidence="4">Methyltransferase domain-containing protein</fullName>
    </recommendedName>
</protein>
<evidence type="ECO:0000256" key="3">
    <source>
        <dbReference type="ARBA" id="ARBA00022691"/>
    </source>
</evidence>
<dbReference type="PATRIC" id="fig|145458.7.peg.30"/>
<sequence>MSRRAPLFPDLRHRELSLREFMDDPECDRTLLNATYARFAVINRLVSGWRGLYRERLRPLLTTQSLRLLDIGSGGGDLARSLAGWAHDDGLQLTITAIDPDDRALTFASATPAPPGVEFRSASSTELVTEGAQFDLVVSNHLLHHLSAPALHSLLHDSEQLAPRALHNDIERSRLAYTAFLIATRPIAASSFLHHDGLLSVRRSYTAAELRAVSPASWRVERAGLYRLVLTRGAL</sequence>
<accession>A0A0C5BCT9</accession>
<dbReference type="STRING" id="145458.APU90_06330"/>
<dbReference type="KEGG" id="rtc:APU90_06330"/>
<proteinExistence type="predicted"/>
<dbReference type="InterPro" id="IPR029063">
    <property type="entry name" value="SAM-dependent_MTases_sf"/>
</dbReference>
<dbReference type="GO" id="GO:0032259">
    <property type="term" value="P:methylation"/>
    <property type="evidence" value="ECO:0007669"/>
    <property type="project" value="UniProtKB-KW"/>
</dbReference>
<evidence type="ECO:0000256" key="1">
    <source>
        <dbReference type="ARBA" id="ARBA00022603"/>
    </source>
</evidence>
<evidence type="ECO:0000313" key="6">
    <source>
        <dbReference type="Proteomes" id="UP000052979"/>
    </source>
</evidence>
<evidence type="ECO:0000259" key="4">
    <source>
        <dbReference type="Pfam" id="PF13649"/>
    </source>
</evidence>
<dbReference type="AlphaFoldDB" id="A0A0C5BCT9"/>
<dbReference type="eggNOG" id="COG2226">
    <property type="taxonomic scope" value="Bacteria"/>
</dbReference>
<keyword evidence="1" id="KW-0489">Methyltransferase</keyword>
<dbReference type="PANTHER" id="PTHR43464:SF19">
    <property type="entry name" value="UBIQUINONE BIOSYNTHESIS O-METHYLTRANSFERASE, MITOCHONDRIAL"/>
    <property type="match status" value="1"/>
</dbReference>
<dbReference type="EMBL" id="LBFI01000054">
    <property type="protein sequence ID" value="KKM44458.1"/>
    <property type="molecule type" value="Genomic_DNA"/>
</dbReference>
<evidence type="ECO:0000256" key="2">
    <source>
        <dbReference type="ARBA" id="ARBA00022679"/>
    </source>
</evidence>
<dbReference type="KEGG" id="rtx:TI83_00150"/>
<organism evidence="5 6">
    <name type="scientific">Rathayibacter toxicus</name>
    <dbReference type="NCBI Taxonomy" id="145458"/>
    <lineage>
        <taxon>Bacteria</taxon>
        <taxon>Bacillati</taxon>
        <taxon>Actinomycetota</taxon>
        <taxon>Actinomycetes</taxon>
        <taxon>Micrococcales</taxon>
        <taxon>Microbacteriaceae</taxon>
        <taxon>Rathayibacter</taxon>
    </lineage>
</organism>